<dbReference type="GO" id="GO:0019829">
    <property type="term" value="F:ATPase-coupled monoatomic cation transmembrane transporter activity"/>
    <property type="evidence" value="ECO:0007669"/>
    <property type="project" value="TreeGrafter"/>
</dbReference>
<dbReference type="InterPro" id="IPR044492">
    <property type="entry name" value="P_typ_ATPase_HD_dom"/>
</dbReference>
<dbReference type="Pfam" id="PF13246">
    <property type="entry name" value="Cation_ATPase"/>
    <property type="match status" value="1"/>
</dbReference>
<evidence type="ECO:0000256" key="8">
    <source>
        <dbReference type="ARBA" id="ARBA00022967"/>
    </source>
</evidence>
<dbReference type="AlphaFoldDB" id="A0AAW2Z6K7"/>
<evidence type="ECO:0000256" key="2">
    <source>
        <dbReference type="ARBA" id="ARBA00006000"/>
    </source>
</evidence>
<accession>A0AAW2Z6K7</accession>
<dbReference type="SFLD" id="SFLDF00027">
    <property type="entry name" value="p-type_atpase"/>
    <property type="match status" value="1"/>
</dbReference>
<dbReference type="InterPro" id="IPR023298">
    <property type="entry name" value="ATPase_P-typ_TM_dom_sf"/>
</dbReference>
<evidence type="ECO:0000313" key="14">
    <source>
        <dbReference type="Proteomes" id="UP001431209"/>
    </source>
</evidence>
<evidence type="ECO:0000256" key="6">
    <source>
        <dbReference type="ARBA" id="ARBA00022840"/>
    </source>
</evidence>
<protein>
    <recommendedName>
        <fullName evidence="12">P-type ATPase A domain-containing protein</fullName>
    </recommendedName>
</protein>
<keyword evidence="4" id="KW-0479">Metal-binding</keyword>
<comment type="subcellular location">
    <subcellularLocation>
        <location evidence="1">Membrane</location>
        <topology evidence="1">Multi-pass membrane protein</topology>
    </subcellularLocation>
</comment>
<dbReference type="PRINTS" id="PR00119">
    <property type="entry name" value="CATATPASE"/>
</dbReference>
<dbReference type="InterPro" id="IPR023299">
    <property type="entry name" value="ATPase_P-typ_cyto_dom_N"/>
</dbReference>
<dbReference type="Gene3D" id="3.40.50.1000">
    <property type="entry name" value="HAD superfamily/HAD-like"/>
    <property type="match status" value="1"/>
</dbReference>
<evidence type="ECO:0000256" key="10">
    <source>
        <dbReference type="ARBA" id="ARBA00023136"/>
    </source>
</evidence>
<dbReference type="GO" id="GO:0046872">
    <property type="term" value="F:metal ion binding"/>
    <property type="evidence" value="ECO:0007669"/>
    <property type="project" value="UniProtKB-KW"/>
</dbReference>
<feature type="transmembrane region" description="Helical" evidence="11">
    <location>
        <begin position="157"/>
        <end position="177"/>
    </location>
</feature>
<sequence>MAAKPYLLHVYRGNKWQQILSSDLLPDDVVSIPRHDPNLPDQVCPCDILLMHGKAVTNEALLTGESTPQMKESVQDAHQSEPDSTLLELKKKDKRHIIFGGTRVLQAWPQKSTSLPPTPDKGCVGIVLRTGFETMQGKLLRTILYATERVTANNVEALLFICFLLVFAVCASAYVMYKGLMDPARSRYKLFLNCTLIITSVVPPELPMELSMAVNTSLLALSKLGVFCTEPFRIPFAGRVRVCCFDKTGTLTSDKMNLKKIVRLENSRDDDEARIVLSGCHSLIELEGKMLGDPMEQAGVIGSDFKFASNDDSSNDTMVSATCKSCKKINILKRFAFDSDLKRMSTVASVNKNITALVKGAPESLKSMIKISSLPKDYDDIVRELTLQGGRVIALANRSLEPSNIDRLTRDEVERDLNFVAFAVFESDIKPQTLETVQALMSSAHRVIMITGDNPLTACHVARQLNMVSRPLLVLSRDGETCSFFDQSGNVIETFTQDGNQDQIVTKLTKTHDLCVSGEALTFLQRKHLHDKDAWMDVYARRTIVFARVSPDQKELVLTSLKNQGYFTVMCGDGTNDVGALKQAHVGIALIDQAAPSTTTTPNGTTTGVALTAPTIPPSQPPAATTATDKKLSFAERLEEMRRLQKEAAEMQDNNMVRLGDASIASPFTSKVPNIAATVNIIRQGRCTLATTMQMYKILALNCLVSAYSLSVLYLDGVKFGDAQMIITGFGITLCFLFISRSRPVQVLSTQRPHTRIFSCYMMTSIMGQFIIHLVTLYLCVQSSKLSSPPDLQISKSIGTEKERTFEPNLLNTVVFVVTSMQTVVTFVNNYCGRPFMESLFENKGLLVVLSGVAAACLTCASGVMPALNEQLELVEIQDESFRSLLLIMLVGNMVAVAVYEKLCSFLFPAPDDNIVM</sequence>
<name>A0AAW2Z6K7_9EUKA</name>
<keyword evidence="14" id="KW-1185">Reference proteome</keyword>
<dbReference type="SFLD" id="SFLDS00003">
    <property type="entry name" value="Haloacid_Dehalogenase"/>
    <property type="match status" value="1"/>
</dbReference>
<dbReference type="Gene3D" id="3.40.1110.10">
    <property type="entry name" value="Calcium-transporting ATPase, cytoplasmic domain N"/>
    <property type="match status" value="1"/>
</dbReference>
<dbReference type="InterPro" id="IPR008250">
    <property type="entry name" value="ATPase_P-typ_transduc_dom_A_sf"/>
</dbReference>
<dbReference type="GO" id="GO:0015662">
    <property type="term" value="F:P-type ion transporter activity"/>
    <property type="evidence" value="ECO:0007669"/>
    <property type="project" value="TreeGrafter"/>
</dbReference>
<dbReference type="NCBIfam" id="TIGR01657">
    <property type="entry name" value="P-ATPase-V"/>
    <property type="match status" value="1"/>
</dbReference>
<dbReference type="SUPFAM" id="SSF81660">
    <property type="entry name" value="Metal cation-transporting ATPase, ATP-binding domain N"/>
    <property type="match status" value="1"/>
</dbReference>
<feature type="transmembrane region" description="Helical" evidence="11">
    <location>
        <begin position="810"/>
        <end position="833"/>
    </location>
</feature>
<evidence type="ECO:0000256" key="7">
    <source>
        <dbReference type="ARBA" id="ARBA00022842"/>
    </source>
</evidence>
<dbReference type="EMBL" id="JAOPGA020001054">
    <property type="protein sequence ID" value="KAL0484560.1"/>
    <property type="molecule type" value="Genomic_DNA"/>
</dbReference>
<dbReference type="InterPro" id="IPR059000">
    <property type="entry name" value="ATPase_P-type_domA"/>
</dbReference>
<evidence type="ECO:0000256" key="11">
    <source>
        <dbReference type="SAM" id="Phobius"/>
    </source>
</evidence>
<keyword evidence="6" id="KW-0067">ATP-binding</keyword>
<proteinExistence type="inferred from homology"/>
<gene>
    <name evidence="13" type="ORF">AKO1_011618</name>
</gene>
<feature type="transmembrane region" description="Helical" evidence="11">
    <location>
        <begin position="845"/>
        <end position="869"/>
    </location>
</feature>
<feature type="transmembrane region" description="Helical" evidence="11">
    <location>
        <begin position="881"/>
        <end position="900"/>
    </location>
</feature>
<comment type="caution">
    <text evidence="13">The sequence shown here is derived from an EMBL/GenBank/DDBJ whole genome shotgun (WGS) entry which is preliminary data.</text>
</comment>
<evidence type="ECO:0000256" key="5">
    <source>
        <dbReference type="ARBA" id="ARBA00022741"/>
    </source>
</evidence>
<evidence type="ECO:0000259" key="12">
    <source>
        <dbReference type="Pfam" id="PF00122"/>
    </source>
</evidence>
<dbReference type="InterPro" id="IPR001757">
    <property type="entry name" value="P_typ_ATPase"/>
</dbReference>
<feature type="transmembrane region" description="Helical" evidence="11">
    <location>
        <begin position="760"/>
        <end position="779"/>
    </location>
</feature>
<keyword evidence="8" id="KW-1278">Translocase</keyword>
<evidence type="ECO:0000256" key="4">
    <source>
        <dbReference type="ARBA" id="ARBA00022723"/>
    </source>
</evidence>
<keyword evidence="9 11" id="KW-1133">Transmembrane helix</keyword>
<dbReference type="InterPro" id="IPR036412">
    <property type="entry name" value="HAD-like_sf"/>
</dbReference>
<dbReference type="InterPro" id="IPR023214">
    <property type="entry name" value="HAD_sf"/>
</dbReference>
<feature type="transmembrane region" description="Helical" evidence="11">
    <location>
        <begin position="721"/>
        <end position="739"/>
    </location>
</feature>
<evidence type="ECO:0000256" key="9">
    <source>
        <dbReference type="ARBA" id="ARBA00022989"/>
    </source>
</evidence>
<dbReference type="GO" id="GO:0005789">
    <property type="term" value="C:endoplasmic reticulum membrane"/>
    <property type="evidence" value="ECO:0007669"/>
    <property type="project" value="TreeGrafter"/>
</dbReference>
<dbReference type="GO" id="GO:0016887">
    <property type="term" value="F:ATP hydrolysis activity"/>
    <property type="evidence" value="ECO:0007669"/>
    <property type="project" value="InterPro"/>
</dbReference>
<dbReference type="InterPro" id="IPR006544">
    <property type="entry name" value="P-type_TPase_V"/>
</dbReference>
<dbReference type="PROSITE" id="PS00154">
    <property type="entry name" value="ATPASE_E1_E2"/>
    <property type="match status" value="1"/>
</dbReference>
<keyword evidence="7" id="KW-0460">Magnesium</keyword>
<feature type="domain" description="P-type ATPase A" evidence="12">
    <location>
        <begin position="9"/>
        <end position="142"/>
    </location>
</feature>
<keyword evidence="10 11" id="KW-0472">Membrane</keyword>
<dbReference type="PANTHER" id="PTHR45630:SF7">
    <property type="entry name" value="ENDOPLASMIC RETICULUM TRANSMEMBRANE HELIX TRANSLOCASE"/>
    <property type="match status" value="1"/>
</dbReference>
<dbReference type="SFLD" id="SFLDG00002">
    <property type="entry name" value="C1.7:_P-type_atpase_like"/>
    <property type="match status" value="1"/>
</dbReference>
<dbReference type="Proteomes" id="UP001431209">
    <property type="component" value="Unassembled WGS sequence"/>
</dbReference>
<comment type="similarity">
    <text evidence="2">Belongs to the cation transport ATPase (P-type) (TC 3.A.3) family. Type V subfamily.</text>
</comment>
<dbReference type="Gene3D" id="2.70.150.10">
    <property type="entry name" value="Calcium-transporting ATPase, cytoplasmic transduction domain A"/>
    <property type="match status" value="1"/>
</dbReference>
<dbReference type="NCBIfam" id="TIGR01494">
    <property type="entry name" value="ATPase_P-type"/>
    <property type="match status" value="2"/>
</dbReference>
<evidence type="ECO:0000313" key="13">
    <source>
        <dbReference type="EMBL" id="KAL0484560.1"/>
    </source>
</evidence>
<organism evidence="13 14">
    <name type="scientific">Acrasis kona</name>
    <dbReference type="NCBI Taxonomy" id="1008807"/>
    <lineage>
        <taxon>Eukaryota</taxon>
        <taxon>Discoba</taxon>
        <taxon>Heterolobosea</taxon>
        <taxon>Tetramitia</taxon>
        <taxon>Eutetramitia</taxon>
        <taxon>Acrasidae</taxon>
        <taxon>Acrasis</taxon>
    </lineage>
</organism>
<dbReference type="SUPFAM" id="SSF81653">
    <property type="entry name" value="Calcium ATPase, transduction domain A"/>
    <property type="match status" value="1"/>
</dbReference>
<evidence type="ECO:0000256" key="3">
    <source>
        <dbReference type="ARBA" id="ARBA00022692"/>
    </source>
</evidence>
<dbReference type="SUPFAM" id="SSF81665">
    <property type="entry name" value="Calcium ATPase, transmembrane domain M"/>
    <property type="match status" value="1"/>
</dbReference>
<dbReference type="SUPFAM" id="SSF56784">
    <property type="entry name" value="HAD-like"/>
    <property type="match status" value="1"/>
</dbReference>
<reference evidence="13 14" key="1">
    <citation type="submission" date="2024-03" db="EMBL/GenBank/DDBJ databases">
        <title>The Acrasis kona genome and developmental transcriptomes reveal deep origins of eukaryotic multicellular pathways.</title>
        <authorList>
            <person name="Sheikh S."/>
            <person name="Fu C.-J."/>
            <person name="Brown M.W."/>
            <person name="Baldauf S.L."/>
        </authorList>
    </citation>
    <scope>NUCLEOTIDE SEQUENCE [LARGE SCALE GENOMIC DNA]</scope>
    <source>
        <strain evidence="13 14">ATCC MYA-3509</strain>
    </source>
</reference>
<evidence type="ECO:0000256" key="1">
    <source>
        <dbReference type="ARBA" id="ARBA00004141"/>
    </source>
</evidence>
<keyword evidence="5" id="KW-0547">Nucleotide-binding</keyword>
<dbReference type="GO" id="GO:0006874">
    <property type="term" value="P:intracellular calcium ion homeostasis"/>
    <property type="evidence" value="ECO:0007669"/>
    <property type="project" value="TreeGrafter"/>
</dbReference>
<keyword evidence="3 11" id="KW-0812">Transmembrane</keyword>
<dbReference type="PANTHER" id="PTHR45630">
    <property type="entry name" value="CATION-TRANSPORTING ATPASE-RELATED"/>
    <property type="match status" value="1"/>
</dbReference>
<dbReference type="Pfam" id="PF00122">
    <property type="entry name" value="E1-E2_ATPase"/>
    <property type="match status" value="1"/>
</dbReference>
<dbReference type="GO" id="GO:0005524">
    <property type="term" value="F:ATP binding"/>
    <property type="evidence" value="ECO:0007669"/>
    <property type="project" value="UniProtKB-KW"/>
</dbReference>
<dbReference type="InterPro" id="IPR018303">
    <property type="entry name" value="ATPase_P-typ_P_site"/>
</dbReference>